<dbReference type="AlphaFoldDB" id="Z9JH68"/>
<evidence type="ECO:0000313" key="1">
    <source>
        <dbReference type="EMBL" id="EWS77363.1"/>
    </source>
</evidence>
<comment type="caution">
    <text evidence="1">The sequence shown here is derived from an EMBL/GenBank/DDBJ whole genome shotgun (WGS) entry which is preliminary data.</text>
</comment>
<dbReference type="Proteomes" id="UP000020406">
    <property type="component" value="Unassembled WGS sequence"/>
</dbReference>
<dbReference type="EMBL" id="JDSQ01000022">
    <property type="protein sequence ID" value="EWS77363.1"/>
    <property type="molecule type" value="Genomic_DNA"/>
</dbReference>
<protein>
    <submittedName>
        <fullName evidence="1">Uncharacterized protein</fullName>
    </submittedName>
</protein>
<reference evidence="1 2" key="1">
    <citation type="journal article" date="2014" name="Genome Announc.">
        <title>Draft Genome Sequence of Xylella fastidiosa Pear Leaf Scorch Strain in Taiwan.</title>
        <authorList>
            <person name="Su C.C."/>
            <person name="Deng W.L."/>
            <person name="Jan F.J."/>
            <person name="Chang C.J."/>
            <person name="Huang H."/>
            <person name="Chen J."/>
        </authorList>
    </citation>
    <scope>NUCLEOTIDE SEQUENCE [LARGE SCALE GENOMIC DNA]</scope>
    <source>
        <strain evidence="1 2">PLS229</strain>
    </source>
</reference>
<organism evidence="1 2">
    <name type="scientific">Xylella taiwanensis</name>
    <dbReference type="NCBI Taxonomy" id="1444770"/>
    <lineage>
        <taxon>Bacteria</taxon>
        <taxon>Pseudomonadati</taxon>
        <taxon>Pseudomonadota</taxon>
        <taxon>Gammaproteobacteria</taxon>
        <taxon>Lysobacterales</taxon>
        <taxon>Lysobacteraceae</taxon>
        <taxon>Xylella</taxon>
    </lineage>
</organism>
<sequence length="140" mass="15838">MAQHQDEKTAHHANGNVLHRTQTQCDITWILALLMKAPGQPMRFIRMRSAALPPPQVGISDRNDKGKYRSKPHRITHCNALALTLCITAINQHELAMFAELIRYSDTSQKYLLAALNRTKHAPHHQQINCNAIHTGNGEY</sequence>
<name>Z9JH68_9GAMM</name>
<proteinExistence type="predicted"/>
<gene>
    <name evidence="1" type="ORF">AF72_11385</name>
</gene>
<evidence type="ECO:0000313" key="2">
    <source>
        <dbReference type="Proteomes" id="UP000020406"/>
    </source>
</evidence>
<accession>Z9JH68</accession>
<dbReference type="KEGG" id="xtw:AB672_00605"/>